<evidence type="ECO:0000256" key="3">
    <source>
        <dbReference type="ARBA" id="ARBA00022833"/>
    </source>
</evidence>
<dbReference type="PROSITE" id="PS50089">
    <property type="entry name" value="ZF_RING_2"/>
    <property type="match status" value="1"/>
</dbReference>
<dbReference type="AlphaFoldDB" id="A0A974GZB2"/>
<dbReference type="Proteomes" id="UP000694892">
    <property type="component" value="Unassembled WGS sequence"/>
</dbReference>
<dbReference type="EMBL" id="KV467397">
    <property type="protein sequence ID" value="OCT56147.1"/>
    <property type="molecule type" value="Genomic_DNA"/>
</dbReference>
<evidence type="ECO:0000256" key="1">
    <source>
        <dbReference type="ARBA" id="ARBA00022723"/>
    </source>
</evidence>
<proteinExistence type="predicted"/>
<gene>
    <name evidence="6" type="ORF">XELAEV_18001682mg</name>
</gene>
<dbReference type="PROSITE" id="PS00518">
    <property type="entry name" value="ZF_RING_1"/>
    <property type="match status" value="1"/>
</dbReference>
<evidence type="ECO:0000313" key="6">
    <source>
        <dbReference type="EMBL" id="OCT56147.1"/>
    </source>
</evidence>
<reference evidence="6" key="1">
    <citation type="submission" date="2016-05" db="EMBL/GenBank/DDBJ databases">
        <title>WGS assembly of Xenopus laevis.</title>
        <authorList>
            <person name="Session A."/>
            <person name="Uno Y."/>
            <person name="Kwon T."/>
            <person name="Chapman J."/>
            <person name="Toyoda A."/>
            <person name="Takahashi S."/>
            <person name="Fukui A."/>
            <person name="Hikosaka A."/>
            <person name="Putnam N."/>
            <person name="Stites J."/>
            <person name="Van Heeringen S."/>
            <person name="Quigley I."/>
            <person name="Heinz S."/>
            <person name="Hellsten U."/>
            <person name="Lyons J."/>
            <person name="Suzuki A."/>
            <person name="Kondo M."/>
            <person name="Ogino H."/>
            <person name="Ochi H."/>
            <person name="Bogdanovic O."/>
            <person name="Lister R."/>
            <person name="Georgiou G."/>
            <person name="Paranjpe S."/>
            <person name="Van Kruijsbergen I."/>
            <person name="Mozaffari S."/>
            <person name="Shu S."/>
            <person name="Schmutz J."/>
            <person name="Jenkins J."/>
            <person name="Grimwood J."/>
            <person name="Carlson J."/>
            <person name="Mitros T."/>
            <person name="Simakov O."/>
            <person name="Heald R."/>
            <person name="Miller K."/>
            <person name="Haudenschild C."/>
            <person name="Kuroki Y."/>
            <person name="Tanaka T."/>
            <person name="Michiue T."/>
            <person name="Watanabe M."/>
            <person name="Kinoshita T."/>
            <person name="Ohta Y."/>
            <person name="Mawaribuchi S."/>
            <person name="Suzuki Y."/>
            <person name="Haramoto Y."/>
            <person name="Yamamoto T."/>
            <person name="Takagi C."/>
            <person name="Kitzman J."/>
            <person name="Shendure J."/>
            <person name="Nakayama T."/>
            <person name="Izutsu Y."/>
            <person name="Robert J."/>
            <person name="Dichmann D."/>
            <person name="Flajnik M."/>
            <person name="Houston D."/>
            <person name="Marcotte E."/>
            <person name="Wallingford J."/>
            <person name="Ito Y."/>
            <person name="Asashima M."/>
            <person name="Ueno N."/>
            <person name="Matsuda Y."/>
            <person name="Jan Veenstra G."/>
            <person name="Fujiyama A."/>
            <person name="Harland R."/>
            <person name="Taira M."/>
            <person name="Rokhsar D.S."/>
        </authorList>
    </citation>
    <scope>NUCLEOTIDE SEQUENCE</scope>
    <source>
        <strain evidence="6">J</strain>
        <tissue evidence="6">Blood</tissue>
    </source>
</reference>
<protein>
    <recommendedName>
        <fullName evidence="5">RING-type domain-containing protein</fullName>
    </recommendedName>
</protein>
<keyword evidence="2 4" id="KW-0863">Zinc-finger</keyword>
<dbReference type="InterPro" id="IPR001841">
    <property type="entry name" value="Znf_RING"/>
</dbReference>
<organism evidence="6">
    <name type="scientific">Xenopus laevis</name>
    <name type="common">African clawed frog</name>
    <dbReference type="NCBI Taxonomy" id="8355"/>
    <lineage>
        <taxon>Eukaryota</taxon>
        <taxon>Metazoa</taxon>
        <taxon>Chordata</taxon>
        <taxon>Craniata</taxon>
        <taxon>Vertebrata</taxon>
        <taxon>Euteleostomi</taxon>
        <taxon>Amphibia</taxon>
        <taxon>Batrachia</taxon>
        <taxon>Anura</taxon>
        <taxon>Pipoidea</taxon>
        <taxon>Pipidae</taxon>
        <taxon>Xenopodinae</taxon>
        <taxon>Xenopus</taxon>
        <taxon>Xenopus</taxon>
    </lineage>
</organism>
<name>A0A974GZB2_XENLA</name>
<dbReference type="InterPro" id="IPR013083">
    <property type="entry name" value="Znf_RING/FYVE/PHD"/>
</dbReference>
<dbReference type="SUPFAM" id="SSF57850">
    <property type="entry name" value="RING/U-box"/>
    <property type="match status" value="1"/>
</dbReference>
<keyword evidence="1" id="KW-0479">Metal-binding</keyword>
<evidence type="ECO:0000256" key="2">
    <source>
        <dbReference type="ARBA" id="ARBA00022771"/>
    </source>
</evidence>
<evidence type="ECO:0000259" key="5">
    <source>
        <dbReference type="PROSITE" id="PS50089"/>
    </source>
</evidence>
<dbReference type="Pfam" id="PF13639">
    <property type="entry name" value="zf-RING_2"/>
    <property type="match status" value="1"/>
</dbReference>
<evidence type="ECO:0000256" key="4">
    <source>
        <dbReference type="PROSITE-ProRule" id="PRU00175"/>
    </source>
</evidence>
<keyword evidence="3" id="KW-0862">Zinc</keyword>
<dbReference type="InterPro" id="IPR017907">
    <property type="entry name" value="Znf_RING_CS"/>
</dbReference>
<accession>A0A974GZB2</accession>
<dbReference type="Gene3D" id="3.30.40.10">
    <property type="entry name" value="Zinc/RING finger domain, C3HC4 (zinc finger)"/>
    <property type="match status" value="1"/>
</dbReference>
<dbReference type="GO" id="GO:0008270">
    <property type="term" value="F:zinc ion binding"/>
    <property type="evidence" value="ECO:0007669"/>
    <property type="project" value="UniProtKB-KW"/>
</dbReference>
<feature type="domain" description="RING-type" evidence="5">
    <location>
        <begin position="13"/>
        <end position="57"/>
    </location>
</feature>
<sequence length="164" mass="17872">MHRALPDTDMEECGICCYEYGPGREAHSLDGCVHVICASCLGHLVGKDGTVTCPFCRALCTLPSNLLHRLCGGIEKVPSRTSWVKKLLQPKKRHQGNRDQLQLTGGGTVYHLLTGVSESVPSLVSPRKYVTVCRKSLCSGEASILININPKCKPQSSEKLNNKP</sequence>